<dbReference type="InterPro" id="IPR018060">
    <property type="entry name" value="HTH_AraC"/>
</dbReference>
<name>A0A4Q9DEY5_9BACL</name>
<evidence type="ECO:0000256" key="3">
    <source>
        <dbReference type="ARBA" id="ARBA00023163"/>
    </source>
</evidence>
<dbReference type="PROSITE" id="PS01124">
    <property type="entry name" value="HTH_ARAC_FAMILY_2"/>
    <property type="match status" value="1"/>
</dbReference>
<dbReference type="PANTHER" id="PTHR43280:SF28">
    <property type="entry name" value="HTH-TYPE TRANSCRIPTIONAL ACTIVATOR RHAS"/>
    <property type="match status" value="1"/>
</dbReference>
<evidence type="ECO:0000313" key="7">
    <source>
        <dbReference type="Proteomes" id="UP000293142"/>
    </source>
</evidence>
<keyword evidence="4" id="KW-0812">Transmembrane</keyword>
<dbReference type="GO" id="GO:0003700">
    <property type="term" value="F:DNA-binding transcription factor activity"/>
    <property type="evidence" value="ECO:0007669"/>
    <property type="project" value="InterPro"/>
</dbReference>
<evidence type="ECO:0000313" key="6">
    <source>
        <dbReference type="EMBL" id="TBL70332.1"/>
    </source>
</evidence>
<accession>A0A4Q9DEY5</accession>
<organism evidence="6 7">
    <name type="scientific">Paenibacillus thalictri</name>
    <dbReference type="NCBI Taxonomy" id="2527873"/>
    <lineage>
        <taxon>Bacteria</taxon>
        <taxon>Bacillati</taxon>
        <taxon>Bacillota</taxon>
        <taxon>Bacilli</taxon>
        <taxon>Bacillales</taxon>
        <taxon>Paenibacillaceae</taxon>
        <taxon>Paenibacillus</taxon>
    </lineage>
</organism>
<dbReference type="EMBL" id="SIRE01000033">
    <property type="protein sequence ID" value="TBL70332.1"/>
    <property type="molecule type" value="Genomic_DNA"/>
</dbReference>
<dbReference type="InterPro" id="IPR009057">
    <property type="entry name" value="Homeodomain-like_sf"/>
</dbReference>
<dbReference type="RefSeq" id="WP_131018053.1">
    <property type="nucleotide sequence ID" value="NZ_SIRE01000033.1"/>
</dbReference>
<dbReference type="AlphaFoldDB" id="A0A4Q9DEY5"/>
<keyword evidence="4" id="KW-0472">Membrane</keyword>
<dbReference type="Gene3D" id="1.10.10.60">
    <property type="entry name" value="Homeodomain-like"/>
    <property type="match status" value="2"/>
</dbReference>
<keyword evidence="2" id="KW-0238">DNA-binding</keyword>
<comment type="caution">
    <text evidence="6">The sequence shown here is derived from an EMBL/GenBank/DDBJ whole genome shotgun (WGS) entry which is preliminary data.</text>
</comment>
<dbReference type="SMART" id="SM00342">
    <property type="entry name" value="HTH_ARAC"/>
    <property type="match status" value="1"/>
</dbReference>
<evidence type="ECO:0000259" key="5">
    <source>
        <dbReference type="PROSITE" id="PS01124"/>
    </source>
</evidence>
<proteinExistence type="predicted"/>
<dbReference type="Pfam" id="PF12833">
    <property type="entry name" value="HTH_18"/>
    <property type="match status" value="1"/>
</dbReference>
<dbReference type="OrthoDB" id="1975037at2"/>
<feature type="transmembrane region" description="Helical" evidence="4">
    <location>
        <begin position="303"/>
        <end position="322"/>
    </location>
</feature>
<evidence type="ECO:0000256" key="1">
    <source>
        <dbReference type="ARBA" id="ARBA00023015"/>
    </source>
</evidence>
<feature type="transmembrane region" description="Helical" evidence="4">
    <location>
        <begin position="20"/>
        <end position="46"/>
    </location>
</feature>
<reference evidence="6 7" key="1">
    <citation type="submission" date="2019-02" db="EMBL/GenBank/DDBJ databases">
        <title>Paenibacillus sp. nov., isolated from surface-sterilized tissue of Thalictrum simplex L.</title>
        <authorList>
            <person name="Tuo L."/>
        </authorList>
    </citation>
    <scope>NUCLEOTIDE SEQUENCE [LARGE SCALE GENOMIC DNA]</scope>
    <source>
        <strain evidence="6 7">N2SHLJ1</strain>
    </source>
</reference>
<keyword evidence="1" id="KW-0805">Transcription regulation</keyword>
<evidence type="ECO:0000256" key="4">
    <source>
        <dbReference type="SAM" id="Phobius"/>
    </source>
</evidence>
<feature type="domain" description="HTH araC/xylS-type" evidence="5">
    <location>
        <begin position="675"/>
        <end position="772"/>
    </location>
</feature>
<keyword evidence="3" id="KW-0804">Transcription</keyword>
<dbReference type="GO" id="GO:0043565">
    <property type="term" value="F:sequence-specific DNA binding"/>
    <property type="evidence" value="ECO:0007669"/>
    <property type="project" value="InterPro"/>
</dbReference>
<gene>
    <name evidence="6" type="ORF">EYB31_34015</name>
</gene>
<evidence type="ECO:0000256" key="2">
    <source>
        <dbReference type="ARBA" id="ARBA00023125"/>
    </source>
</evidence>
<dbReference type="Gene3D" id="3.30.450.20">
    <property type="entry name" value="PAS domain"/>
    <property type="match status" value="1"/>
</dbReference>
<dbReference type="SUPFAM" id="SSF46689">
    <property type="entry name" value="Homeodomain-like"/>
    <property type="match status" value="2"/>
</dbReference>
<keyword evidence="4" id="KW-1133">Transmembrane helix</keyword>
<dbReference type="Proteomes" id="UP000293142">
    <property type="component" value="Unassembled WGS sequence"/>
</dbReference>
<protein>
    <submittedName>
        <fullName evidence="6">AraC family transcriptional regulator</fullName>
    </submittedName>
</protein>
<dbReference type="PANTHER" id="PTHR43280">
    <property type="entry name" value="ARAC-FAMILY TRANSCRIPTIONAL REGULATOR"/>
    <property type="match status" value="1"/>
</dbReference>
<keyword evidence="7" id="KW-1185">Reference proteome</keyword>
<sequence>MIHWRLLFERRQAKGHTGDYFRQSLLLILLIAFIPSVFISITNYWIGVHQLEKQVLQSHRLKFEQFSETMNKQFDQIALVMSRWSTNPLFSETLDGLKFIDHIDRMQELMQSLLVVSGSNMFIQEAQLFLNGQKAIIASDGIRYLNEDVLQSYTSVLHEKQGLFLTYRLPVVGSQDKTASQVSIIFKLPWHSEKPFGAFVLNMNKKEIQQAISHIREDESDISFLIQNTGDWVVPPDSPEKELTQRLGEVVLGRNTANGAFTYQWNGESYLVSYGKVTKPDWLFVDASPLSKLTKPVLQTSRLIMVCSLIGILAALLFAWVVSRKLYRPIGRLVQLLRTDKPDETDNVRHELEFVERRWSSLNRESRTLRERLKMSLPSLRDGFLLQLVQGHLYAWDEQDLKGRMEQLGWNAGEQLFSMLFIQLSGLDDQNGRFKEDDRQLISFAAANIVEEIGLGKNSLAHAVNFQDLSVGLLYMLPQTMKRDSMRKELHTLAQELSGTLGKVLGLHVTVIVCRITDHISEIPDLLEQAKQAVRYRDLQESYQIIDLEEYVNLSQTAVQYPFALEKDFLHAMRLGLAQEAHFAFREFMRDVREHSDKELMIHQAVFQLLGSVRHILIELGFTEHPLFMEGQHFEELIALREPAAAEKWFKQRILDPYFEQYLKSQKQQSHRLMERATSLLQEHYMEDLSLEECAERLSASPYTLSRTFKQITGVNFVDFLMTLRIEKAKELLIGTQLKISEVARQVGYQHSYFNKIFKGTVGLTPTQYREQYRNLD</sequence>